<sequence>MHVWIYILNYITFVKSKKFDKITLMIERIGGDKVMKNESNDILYMHMQASERFVLFNGLTFQEFAFSLPYTLNSILLLKHQFDGGEYNLNVMLESVSSEDISKLLKENVRGYGDFCWIDFEEADGLDELEGREISELLYLGHTKNHLEPPFFRKLNNQFVYLAQDDGWFNKIYFRSLSTYYNMLGSLIPLKLEPLKVERNWLRIRKKKELTAIPVDIITALAPILAEGLIFSFRHVKYSRTKIEVPAWVVGDYLNMDEMYDDFSDGKIKEPDVFITFHRKEKVWESVIKSNSFS</sequence>
<reference evidence="2 3" key="1">
    <citation type="submission" date="2017-09" db="EMBL/GenBank/DDBJ databases">
        <title>Large-scale bioinformatics analysis of Bacillus genomes uncovers conserved roles of natural products in bacterial physiology.</title>
        <authorList>
            <consortium name="Agbiome Team Llc"/>
            <person name="Bleich R.M."/>
            <person name="Kirk G.J."/>
            <person name="Santa Maria K.C."/>
            <person name="Allen S.E."/>
            <person name="Farag S."/>
            <person name="Shank E.A."/>
            <person name="Bowers A."/>
        </authorList>
    </citation>
    <scope>NUCLEOTIDE SEQUENCE [LARGE SCALE GENOMIC DNA]</scope>
    <source>
        <strain evidence="2 3">AFS003229</strain>
    </source>
</reference>
<evidence type="ECO:0000313" key="3">
    <source>
        <dbReference type="Proteomes" id="UP000220106"/>
    </source>
</evidence>
<dbReference type="KEGG" id="pbut:DTO10_13105"/>
<organism evidence="2 3">
    <name type="scientific">Peribacillus butanolivorans</name>
    <dbReference type="NCBI Taxonomy" id="421767"/>
    <lineage>
        <taxon>Bacteria</taxon>
        <taxon>Bacillati</taxon>
        <taxon>Bacillota</taxon>
        <taxon>Bacilli</taxon>
        <taxon>Bacillales</taxon>
        <taxon>Bacillaceae</taxon>
        <taxon>Peribacillus</taxon>
    </lineage>
</organism>
<dbReference type="EMBL" id="NUEQ01000028">
    <property type="protein sequence ID" value="PEJ31547.1"/>
    <property type="molecule type" value="Genomic_DNA"/>
</dbReference>
<gene>
    <name evidence="2" type="ORF">CN689_16400</name>
    <name evidence="1" type="ORF">DTO10_13105</name>
</gene>
<name>A0AAX0S2P4_9BACI</name>
<reference evidence="1 4" key="2">
    <citation type="submission" date="2018-07" db="EMBL/GenBank/DDBJ databases">
        <title>The molecular basis for the intramolecular migration of carboxyl group in the catabolism of para-hydroxybenzoate via gentisate.</title>
        <authorList>
            <person name="Zhao H."/>
            <person name="Xu Y."/>
            <person name="Lin S."/>
            <person name="Spain J.C."/>
            <person name="Zhou N.-Y."/>
        </authorList>
    </citation>
    <scope>NUCLEOTIDE SEQUENCE [LARGE SCALE GENOMIC DNA]</scope>
    <source>
        <strain evidence="1 4">PHB-7a</strain>
    </source>
</reference>
<dbReference type="EMBL" id="CP030926">
    <property type="protein sequence ID" value="AXN39240.1"/>
    <property type="molecule type" value="Genomic_DNA"/>
</dbReference>
<proteinExistence type="predicted"/>
<dbReference type="Proteomes" id="UP000260457">
    <property type="component" value="Chromosome"/>
</dbReference>
<protein>
    <recommendedName>
        <fullName evidence="5">Oxalate:formate antiporter</fullName>
    </recommendedName>
</protein>
<dbReference type="Proteomes" id="UP000220106">
    <property type="component" value="Unassembled WGS sequence"/>
</dbReference>
<evidence type="ECO:0000313" key="1">
    <source>
        <dbReference type="EMBL" id="AXN39240.1"/>
    </source>
</evidence>
<dbReference type="AlphaFoldDB" id="A0AAX0S2P4"/>
<evidence type="ECO:0008006" key="5">
    <source>
        <dbReference type="Google" id="ProtNLM"/>
    </source>
</evidence>
<accession>A0AAX0S2P4</accession>
<evidence type="ECO:0000313" key="4">
    <source>
        <dbReference type="Proteomes" id="UP000260457"/>
    </source>
</evidence>
<evidence type="ECO:0000313" key="2">
    <source>
        <dbReference type="EMBL" id="PEJ31547.1"/>
    </source>
</evidence>
<keyword evidence="4" id="KW-1185">Reference proteome</keyword>